<evidence type="ECO:0000256" key="2">
    <source>
        <dbReference type="ARBA" id="ARBA00022801"/>
    </source>
</evidence>
<dbReference type="SUPFAM" id="SSF51445">
    <property type="entry name" value="(Trans)glycosidases"/>
    <property type="match status" value="1"/>
</dbReference>
<gene>
    <name evidence="6" type="ORF">RIF29_20231</name>
</gene>
<dbReference type="Proteomes" id="UP001372338">
    <property type="component" value="Unassembled WGS sequence"/>
</dbReference>
<comment type="similarity">
    <text evidence="1 4">Belongs to the glycosyl hydrolase 5 (cellulase A) family.</text>
</comment>
<evidence type="ECO:0000256" key="4">
    <source>
        <dbReference type="RuleBase" id="RU361153"/>
    </source>
</evidence>
<dbReference type="PANTHER" id="PTHR10551:SF13">
    <property type="entry name" value="GLUCAN 1,3-BETA-GLUCOSIDASE ARB_04467-RELATED"/>
    <property type="match status" value="1"/>
</dbReference>
<dbReference type="GO" id="GO:0051015">
    <property type="term" value="F:actin filament binding"/>
    <property type="evidence" value="ECO:0007669"/>
    <property type="project" value="InterPro"/>
</dbReference>
<dbReference type="Gene3D" id="3.20.20.80">
    <property type="entry name" value="Glycosidases"/>
    <property type="match status" value="1"/>
</dbReference>
<evidence type="ECO:0000313" key="7">
    <source>
        <dbReference type="Proteomes" id="UP001372338"/>
    </source>
</evidence>
<dbReference type="GO" id="GO:0000272">
    <property type="term" value="P:polysaccharide catabolic process"/>
    <property type="evidence" value="ECO:0007669"/>
    <property type="project" value="InterPro"/>
</dbReference>
<organism evidence="6 7">
    <name type="scientific">Crotalaria pallida</name>
    <name type="common">Smooth rattlebox</name>
    <name type="synonym">Crotalaria striata</name>
    <dbReference type="NCBI Taxonomy" id="3830"/>
    <lineage>
        <taxon>Eukaryota</taxon>
        <taxon>Viridiplantae</taxon>
        <taxon>Streptophyta</taxon>
        <taxon>Embryophyta</taxon>
        <taxon>Tracheophyta</taxon>
        <taxon>Spermatophyta</taxon>
        <taxon>Magnoliopsida</taxon>
        <taxon>eudicotyledons</taxon>
        <taxon>Gunneridae</taxon>
        <taxon>Pentapetalae</taxon>
        <taxon>rosids</taxon>
        <taxon>fabids</taxon>
        <taxon>Fabales</taxon>
        <taxon>Fabaceae</taxon>
        <taxon>Papilionoideae</taxon>
        <taxon>50 kb inversion clade</taxon>
        <taxon>genistoids sensu lato</taxon>
        <taxon>core genistoids</taxon>
        <taxon>Crotalarieae</taxon>
        <taxon>Crotalaria</taxon>
    </lineage>
</organism>
<keyword evidence="7" id="KW-1185">Reference proteome</keyword>
<comment type="caution">
    <text evidence="6">The sequence shown here is derived from an EMBL/GenBank/DDBJ whole genome shotgun (WGS) entry which is preliminary data.</text>
</comment>
<dbReference type="GO" id="GO:0007163">
    <property type="term" value="P:establishment or maintenance of cell polarity"/>
    <property type="evidence" value="ECO:0007669"/>
    <property type="project" value="TreeGrafter"/>
</dbReference>
<dbReference type="PANTHER" id="PTHR10551">
    <property type="entry name" value="FASCIN"/>
    <property type="match status" value="1"/>
</dbReference>
<dbReference type="InterPro" id="IPR001547">
    <property type="entry name" value="Glyco_hydro_5"/>
</dbReference>
<protein>
    <recommendedName>
        <fullName evidence="5">Glycoside hydrolase family 5 domain-containing protein</fullName>
    </recommendedName>
</protein>
<dbReference type="GO" id="GO:0004553">
    <property type="term" value="F:hydrolase activity, hydrolyzing O-glycosyl compounds"/>
    <property type="evidence" value="ECO:0007669"/>
    <property type="project" value="InterPro"/>
</dbReference>
<feature type="domain" description="Glycoside hydrolase family 5" evidence="5">
    <location>
        <begin position="30"/>
        <end position="110"/>
    </location>
</feature>
<dbReference type="EMBL" id="JAYWIO010000004">
    <property type="protein sequence ID" value="KAK7267554.1"/>
    <property type="molecule type" value="Genomic_DNA"/>
</dbReference>
<dbReference type="InterPro" id="IPR010431">
    <property type="entry name" value="Fascin"/>
</dbReference>
<evidence type="ECO:0000256" key="1">
    <source>
        <dbReference type="ARBA" id="ARBA00005641"/>
    </source>
</evidence>
<evidence type="ECO:0000313" key="6">
    <source>
        <dbReference type="EMBL" id="KAK7267554.1"/>
    </source>
</evidence>
<name>A0AAN9F0V2_CROPI</name>
<evidence type="ECO:0000256" key="3">
    <source>
        <dbReference type="ARBA" id="ARBA00023295"/>
    </source>
</evidence>
<evidence type="ECO:0000259" key="5">
    <source>
        <dbReference type="Pfam" id="PF00150"/>
    </source>
</evidence>
<sequence length="169" mass="19099">MAIQVYKAISETLVTADYEGSDWDDSDPSDHWNTFITEDDFRFMSENCLNAVRVPLGWWIAHDPIPPKPFVGGSLQVLDNVFTWAQNYGMKVIVDLHAVQGSQNGRSHSASRDGYQEFGDSYIPDTVATIDFLDERYRHLGQFTPLGGEQTSAQLVGDWVSIRHSSQWL</sequence>
<dbReference type="GO" id="GO:0005737">
    <property type="term" value="C:cytoplasm"/>
    <property type="evidence" value="ECO:0007669"/>
    <property type="project" value="TreeGrafter"/>
</dbReference>
<reference evidence="6 7" key="1">
    <citation type="submission" date="2024-01" db="EMBL/GenBank/DDBJ databases">
        <title>The genomes of 5 underutilized Papilionoideae crops provide insights into root nodulation and disease resistanc.</title>
        <authorList>
            <person name="Yuan L."/>
        </authorList>
    </citation>
    <scope>NUCLEOTIDE SEQUENCE [LARGE SCALE GENOMIC DNA]</scope>
    <source>
        <strain evidence="6">ZHUSHIDOU_FW_LH</strain>
        <tissue evidence="6">Leaf</tissue>
    </source>
</reference>
<dbReference type="Pfam" id="PF00150">
    <property type="entry name" value="Cellulase"/>
    <property type="match status" value="1"/>
</dbReference>
<proteinExistence type="inferred from homology"/>
<accession>A0AAN9F0V2</accession>
<dbReference type="GO" id="GO:0051017">
    <property type="term" value="P:actin filament bundle assembly"/>
    <property type="evidence" value="ECO:0007669"/>
    <property type="project" value="TreeGrafter"/>
</dbReference>
<keyword evidence="2 4" id="KW-0378">Hydrolase</keyword>
<dbReference type="InterPro" id="IPR017853">
    <property type="entry name" value="GH"/>
</dbReference>
<dbReference type="GO" id="GO:0016477">
    <property type="term" value="P:cell migration"/>
    <property type="evidence" value="ECO:0007669"/>
    <property type="project" value="TreeGrafter"/>
</dbReference>
<dbReference type="GO" id="GO:0015629">
    <property type="term" value="C:actin cytoskeleton"/>
    <property type="evidence" value="ECO:0007669"/>
    <property type="project" value="TreeGrafter"/>
</dbReference>
<dbReference type="AlphaFoldDB" id="A0AAN9F0V2"/>
<keyword evidence="3 4" id="KW-0326">Glycosidase</keyword>